<protein>
    <submittedName>
        <fullName evidence="2">Uncharacterized protein</fullName>
    </submittedName>
</protein>
<accession>A0A914S2Q2</accession>
<name>A0A914S2Q2_PAREQ</name>
<sequence length="36" mass="3771">MFCLVELCGNCGKAAFSKEIDGDGAYVGLAARSCDR</sequence>
<keyword evidence="1" id="KW-1185">Reference proteome</keyword>
<organism evidence="1 2">
    <name type="scientific">Parascaris equorum</name>
    <name type="common">Equine roundworm</name>
    <dbReference type="NCBI Taxonomy" id="6256"/>
    <lineage>
        <taxon>Eukaryota</taxon>
        <taxon>Metazoa</taxon>
        <taxon>Ecdysozoa</taxon>
        <taxon>Nematoda</taxon>
        <taxon>Chromadorea</taxon>
        <taxon>Rhabditida</taxon>
        <taxon>Spirurina</taxon>
        <taxon>Ascaridomorpha</taxon>
        <taxon>Ascaridoidea</taxon>
        <taxon>Ascarididae</taxon>
        <taxon>Parascaris</taxon>
    </lineage>
</organism>
<evidence type="ECO:0000313" key="2">
    <source>
        <dbReference type="WBParaSite" id="PEQ_0001306001-mRNA-1"/>
    </source>
</evidence>
<proteinExistence type="predicted"/>
<dbReference type="WBParaSite" id="PEQ_0001306001-mRNA-1">
    <property type="protein sequence ID" value="PEQ_0001306001-mRNA-1"/>
    <property type="gene ID" value="PEQ_0001306001"/>
</dbReference>
<dbReference type="Proteomes" id="UP000887564">
    <property type="component" value="Unplaced"/>
</dbReference>
<dbReference type="AlphaFoldDB" id="A0A914S2Q2"/>
<reference evidence="2" key="1">
    <citation type="submission" date="2022-11" db="UniProtKB">
        <authorList>
            <consortium name="WormBaseParasite"/>
        </authorList>
    </citation>
    <scope>IDENTIFICATION</scope>
</reference>
<evidence type="ECO:0000313" key="1">
    <source>
        <dbReference type="Proteomes" id="UP000887564"/>
    </source>
</evidence>